<proteinExistence type="predicted"/>
<reference evidence="1" key="1">
    <citation type="submission" date="2013-08" db="EMBL/GenBank/DDBJ databases">
        <authorList>
            <person name="Mendez C."/>
            <person name="Richter M."/>
            <person name="Ferrer M."/>
            <person name="Sanchez J."/>
        </authorList>
    </citation>
    <scope>NUCLEOTIDE SEQUENCE</scope>
</reference>
<sequence>MRLETLAVHAGAAVDAETGALAPPLHLSTTYEHAPDGS</sequence>
<accession>T1CEL8</accession>
<dbReference type="Gene3D" id="3.40.640.10">
    <property type="entry name" value="Type I PLP-dependent aspartate aminotransferase-like (Major domain)"/>
    <property type="match status" value="1"/>
</dbReference>
<feature type="non-terminal residue" evidence="1">
    <location>
        <position position="38"/>
    </location>
</feature>
<evidence type="ECO:0000313" key="1">
    <source>
        <dbReference type="EMBL" id="EQD65240.1"/>
    </source>
</evidence>
<gene>
    <name evidence="1" type="ORF">B1B_06432</name>
</gene>
<comment type="caution">
    <text evidence="1">The sequence shown here is derived from an EMBL/GenBank/DDBJ whole genome shotgun (WGS) entry which is preliminary data.</text>
</comment>
<dbReference type="EMBL" id="AUZY01004077">
    <property type="protein sequence ID" value="EQD65240.1"/>
    <property type="molecule type" value="Genomic_DNA"/>
</dbReference>
<dbReference type="AlphaFoldDB" id="T1CEL8"/>
<reference evidence="1" key="2">
    <citation type="journal article" date="2014" name="ISME J.">
        <title>Microbial stratification in low pH oxic and suboxic macroscopic growths along an acid mine drainage.</title>
        <authorList>
            <person name="Mendez-Garcia C."/>
            <person name="Mesa V."/>
            <person name="Sprenger R.R."/>
            <person name="Richter M."/>
            <person name="Diez M.S."/>
            <person name="Solano J."/>
            <person name="Bargiela R."/>
            <person name="Golyshina O.V."/>
            <person name="Manteca A."/>
            <person name="Ramos J.L."/>
            <person name="Gallego J.R."/>
            <person name="Llorente I."/>
            <person name="Martins Dos Santos V.A."/>
            <person name="Jensen O.N."/>
            <person name="Pelaez A.I."/>
            <person name="Sanchez J."/>
            <person name="Ferrer M."/>
        </authorList>
    </citation>
    <scope>NUCLEOTIDE SEQUENCE</scope>
</reference>
<dbReference type="InterPro" id="IPR015421">
    <property type="entry name" value="PyrdxlP-dep_Trfase_major"/>
</dbReference>
<name>T1CEL8_9ZZZZ</name>
<protein>
    <submittedName>
        <fullName evidence="1">Cys/Met metabolism, pyridoxal phosphate-dependent enzyme</fullName>
    </submittedName>
</protein>
<organism evidence="1">
    <name type="scientific">mine drainage metagenome</name>
    <dbReference type="NCBI Taxonomy" id="410659"/>
    <lineage>
        <taxon>unclassified sequences</taxon>
        <taxon>metagenomes</taxon>
        <taxon>ecological metagenomes</taxon>
    </lineage>
</organism>